<evidence type="ECO:0000313" key="2">
    <source>
        <dbReference type="Proteomes" id="UP000013526"/>
    </source>
</evidence>
<comment type="caution">
    <text evidence="1">The sequence shown here is derived from an EMBL/GenBank/DDBJ whole genome shotgun (WGS) entry which is preliminary data.</text>
</comment>
<dbReference type="GO" id="GO:0043683">
    <property type="term" value="P:type IV pilus assembly"/>
    <property type="evidence" value="ECO:0007669"/>
    <property type="project" value="InterPro"/>
</dbReference>
<dbReference type="EMBL" id="AQGQ01000005">
    <property type="protein sequence ID" value="EOD56714.1"/>
    <property type="molecule type" value="Genomic_DNA"/>
</dbReference>
<gene>
    <name evidence="1" type="ORF">G113_01889</name>
</gene>
<name>R1HE98_9GAMM</name>
<dbReference type="SUPFAM" id="SSF54523">
    <property type="entry name" value="Pili subunits"/>
    <property type="match status" value="1"/>
</dbReference>
<dbReference type="PATRIC" id="fig|1268236.3.peg.379"/>
<sequence length="116" mass="12069">MVAVAIVAIIAAVAYPSFTDGLRKSRRAEGFKGLLTMQLKQEEYRVSNNSYSATLSAVGNPASDYYNFSISGASATGYTLIATAKGAQSGDNSGATSCNTLTLTKADAKTPAACWK</sequence>
<dbReference type="InterPro" id="IPR045584">
    <property type="entry name" value="Pilin-like"/>
</dbReference>
<accession>R1HE98</accession>
<keyword evidence="2" id="KW-1185">Reference proteome</keyword>
<dbReference type="InterPro" id="IPR031982">
    <property type="entry name" value="PilE-like"/>
</dbReference>
<protein>
    <submittedName>
        <fullName evidence="1">Type IV pilin</fullName>
    </submittedName>
</protein>
<organism evidence="1 2">
    <name type="scientific">Aeromonas molluscorum 848</name>
    <dbReference type="NCBI Taxonomy" id="1268236"/>
    <lineage>
        <taxon>Bacteria</taxon>
        <taxon>Pseudomonadati</taxon>
        <taxon>Pseudomonadota</taxon>
        <taxon>Gammaproteobacteria</taxon>
        <taxon>Aeromonadales</taxon>
        <taxon>Aeromonadaceae</taxon>
        <taxon>Aeromonas</taxon>
    </lineage>
</organism>
<evidence type="ECO:0000313" key="1">
    <source>
        <dbReference type="EMBL" id="EOD56714.1"/>
    </source>
</evidence>
<reference evidence="1 2" key="1">
    <citation type="journal article" date="2013" name="Genome Announc.">
        <title>Draft Genome Sequence of Aeromonas molluscorum Strain 848TT, Isolated from Bivalve Molluscs.</title>
        <authorList>
            <person name="Spataro N."/>
            <person name="Farfan M."/>
            <person name="Albarral V."/>
            <person name="Sanglas A."/>
            <person name="Loren J.G."/>
            <person name="Fuste M.C."/>
            <person name="Bosch E."/>
        </authorList>
    </citation>
    <scope>NUCLEOTIDE SEQUENCE [LARGE SCALE GENOMIC DNA]</scope>
    <source>
        <strain evidence="1 2">848</strain>
    </source>
</reference>
<dbReference type="AlphaFoldDB" id="R1HE98"/>
<proteinExistence type="predicted"/>
<dbReference type="Pfam" id="PF16732">
    <property type="entry name" value="ComP_DUS"/>
    <property type="match status" value="1"/>
</dbReference>
<dbReference type="Proteomes" id="UP000013526">
    <property type="component" value="Unassembled WGS sequence"/>
</dbReference>
<dbReference type="Gene3D" id="3.30.700.10">
    <property type="entry name" value="Glycoprotein, Type 4 Pilin"/>
    <property type="match status" value="1"/>
</dbReference>